<dbReference type="GO" id="GO:0061982">
    <property type="term" value="P:meiosis I cell cycle process"/>
    <property type="evidence" value="ECO:0007669"/>
    <property type="project" value="UniProtKB-ARBA"/>
</dbReference>
<dbReference type="EMBL" id="AZGZ01000037">
    <property type="protein sequence ID" value="KZZ87183.1"/>
    <property type="molecule type" value="Genomic_DNA"/>
</dbReference>
<dbReference type="InterPro" id="IPR027417">
    <property type="entry name" value="P-loop_NTPase"/>
</dbReference>
<reference evidence="5 6" key="1">
    <citation type="journal article" date="2016" name="Genome Biol. Evol.">
        <title>Divergent and convergent evolution of fungal pathogenicity.</title>
        <authorList>
            <person name="Shang Y."/>
            <person name="Xiao G."/>
            <person name="Zheng P."/>
            <person name="Cen K."/>
            <person name="Zhan S."/>
            <person name="Wang C."/>
        </authorList>
    </citation>
    <scope>NUCLEOTIDE SEQUENCE [LARGE SCALE GENOMIC DNA]</scope>
    <source>
        <strain evidence="5 6">ARSEF 7405</strain>
    </source>
</reference>
<dbReference type="GO" id="GO:0006312">
    <property type="term" value="P:mitotic recombination"/>
    <property type="evidence" value="ECO:0007669"/>
    <property type="project" value="TreeGrafter"/>
</dbReference>
<name>A0A162I0T7_9EURO</name>
<feature type="domain" description="RecA family profile 1" evidence="4">
    <location>
        <begin position="99"/>
        <end position="279"/>
    </location>
</feature>
<protein>
    <submittedName>
        <fullName evidence="5">RecA family ATPase Rhp57</fullName>
    </submittedName>
</protein>
<dbReference type="PROSITE" id="PS50162">
    <property type="entry name" value="RECA_2"/>
    <property type="match status" value="1"/>
</dbReference>
<feature type="region of interest" description="Disordered" evidence="3">
    <location>
        <begin position="294"/>
        <end position="335"/>
    </location>
</feature>
<evidence type="ECO:0000259" key="4">
    <source>
        <dbReference type="PROSITE" id="PS50162"/>
    </source>
</evidence>
<dbReference type="SUPFAM" id="SSF52540">
    <property type="entry name" value="P-loop containing nucleoside triphosphate hydrolases"/>
    <property type="match status" value="1"/>
</dbReference>
<feature type="region of interest" description="Disordered" evidence="3">
    <location>
        <begin position="347"/>
        <end position="372"/>
    </location>
</feature>
<dbReference type="VEuPathDB" id="FungiDB:AAP_05822"/>
<proteinExistence type="predicted"/>
<dbReference type="GO" id="GO:0005524">
    <property type="term" value="F:ATP binding"/>
    <property type="evidence" value="ECO:0007669"/>
    <property type="project" value="UniProtKB-KW"/>
</dbReference>
<evidence type="ECO:0000256" key="1">
    <source>
        <dbReference type="ARBA" id="ARBA00022741"/>
    </source>
</evidence>
<keyword evidence="1" id="KW-0547">Nucleotide-binding</keyword>
<dbReference type="OrthoDB" id="1861185at2759"/>
<evidence type="ECO:0000313" key="6">
    <source>
        <dbReference type="Proteomes" id="UP000242877"/>
    </source>
</evidence>
<comment type="caution">
    <text evidence="5">The sequence shown here is derived from an EMBL/GenBank/DDBJ whole genome shotgun (WGS) entry which is preliminary data.</text>
</comment>
<evidence type="ECO:0000256" key="3">
    <source>
        <dbReference type="SAM" id="MobiDB-lite"/>
    </source>
</evidence>
<feature type="compositionally biased region" description="Polar residues" evidence="3">
    <location>
        <begin position="312"/>
        <end position="335"/>
    </location>
</feature>
<evidence type="ECO:0000256" key="2">
    <source>
        <dbReference type="ARBA" id="ARBA00022840"/>
    </source>
</evidence>
<dbReference type="InterPro" id="IPR020588">
    <property type="entry name" value="RecA_ATP-bd"/>
</dbReference>
<dbReference type="GO" id="GO:0003690">
    <property type="term" value="F:double-stranded DNA binding"/>
    <property type="evidence" value="ECO:0007669"/>
    <property type="project" value="TreeGrafter"/>
</dbReference>
<dbReference type="Gene3D" id="3.40.50.300">
    <property type="entry name" value="P-loop containing nucleotide triphosphate hydrolases"/>
    <property type="match status" value="1"/>
</dbReference>
<keyword evidence="2" id="KW-0067">ATP-binding</keyword>
<dbReference type="AlphaFoldDB" id="A0A162I0T7"/>
<organism evidence="5 6">
    <name type="scientific">Ascosphaera apis ARSEF 7405</name>
    <dbReference type="NCBI Taxonomy" id="392613"/>
    <lineage>
        <taxon>Eukaryota</taxon>
        <taxon>Fungi</taxon>
        <taxon>Dikarya</taxon>
        <taxon>Ascomycota</taxon>
        <taxon>Pezizomycotina</taxon>
        <taxon>Eurotiomycetes</taxon>
        <taxon>Eurotiomycetidae</taxon>
        <taxon>Onygenales</taxon>
        <taxon>Ascosphaeraceae</taxon>
        <taxon>Ascosphaera</taxon>
    </lineage>
</organism>
<dbReference type="GO" id="GO:0140664">
    <property type="term" value="F:ATP-dependent DNA damage sensor activity"/>
    <property type="evidence" value="ECO:0007669"/>
    <property type="project" value="InterPro"/>
</dbReference>
<dbReference type="Pfam" id="PF08423">
    <property type="entry name" value="Rad51"/>
    <property type="match status" value="1"/>
</dbReference>
<dbReference type="GO" id="GO:0000730">
    <property type="term" value="P:DNA recombinase assembly"/>
    <property type="evidence" value="ECO:0007669"/>
    <property type="project" value="TreeGrafter"/>
</dbReference>
<dbReference type="GO" id="GO:0003697">
    <property type="term" value="F:single-stranded DNA binding"/>
    <property type="evidence" value="ECO:0007669"/>
    <property type="project" value="TreeGrafter"/>
</dbReference>
<dbReference type="InterPro" id="IPR013632">
    <property type="entry name" value="Rad51_C"/>
</dbReference>
<accession>A0A162I0T7</accession>
<feature type="region of interest" description="Disordered" evidence="3">
    <location>
        <begin position="473"/>
        <end position="493"/>
    </location>
</feature>
<dbReference type="PANTHER" id="PTHR22942:SF66">
    <property type="entry name" value="RE19845P"/>
    <property type="match status" value="1"/>
</dbReference>
<sequence length="580" mass="63329">MDIYTVLPDLDVSQFASVLRATENARITVKDLLISDVLEIAKRTRLPVIDVRRCVNVIVNALHRDLGFTGSGQTRADELGEDGPGIEKDIQEKSHPCPEISFISTLDPIIDETLGGGIATRYLTEIAGESASGKTQLLLQLLLSVQLPPPYGLSKNAIYLSTESELPTERLVQLLSSNCVYSDAVDDAERPCLDNIYSVTAVDLETQNHILEFQVPIMVERCNIGLVVVDSIAANYRGELSSQDPYTLVERAWQLKHLGHLLQTLAAQKNVAVVVSNQVYDHWNDVNDFEDYPAGNISSPAPGQTDKISGIQRDNVSGNSSPLTPAKTVQNLTSSPLILARDRRATLSSTATIPQTPDNKTGDNKNTQSPTISMKVPPLQNALSLDYQQPFFTGFGKPGLSTWKTPALGVVWTNQVACRIVLTKEDYEIRDPPSPPRMKFPSKDAHPKLAAIDTSQDHSGANEKYASVINSQDKDSHNDANLVQESEAASTATISASPKALQNLSHQPPDSPSDEYFRTERKRTLRVVFSPWAPAYLSSQETHVPEAEGHGSPPLETADNLYVIEFGISSAGPYGVGRVR</sequence>
<dbReference type="GO" id="GO:0000150">
    <property type="term" value="F:DNA strand exchange activity"/>
    <property type="evidence" value="ECO:0007669"/>
    <property type="project" value="TreeGrafter"/>
</dbReference>
<evidence type="ECO:0000313" key="5">
    <source>
        <dbReference type="EMBL" id="KZZ87183.1"/>
    </source>
</evidence>
<dbReference type="Proteomes" id="UP000242877">
    <property type="component" value="Unassembled WGS sequence"/>
</dbReference>
<gene>
    <name evidence="5" type="ORF">AAP_05822</name>
</gene>
<dbReference type="GO" id="GO:0042148">
    <property type="term" value="P:DNA strand invasion"/>
    <property type="evidence" value="ECO:0007669"/>
    <property type="project" value="TreeGrafter"/>
</dbReference>
<dbReference type="PANTHER" id="PTHR22942">
    <property type="entry name" value="RECA/RAD51/RADA DNA STRAND-PAIRING FAMILY MEMBER"/>
    <property type="match status" value="1"/>
</dbReference>
<keyword evidence="6" id="KW-1185">Reference proteome</keyword>